<evidence type="ECO:0000256" key="3">
    <source>
        <dbReference type="ARBA" id="ARBA00021688"/>
    </source>
</evidence>
<dbReference type="InterPro" id="IPR008689">
    <property type="entry name" value="ATP_synth_F0_dsu_mt"/>
</dbReference>
<keyword evidence="5" id="KW-0138">CF(0)</keyword>
<reference evidence="12 13" key="1">
    <citation type="journal article" date="2019" name="PLoS Genet.">
        <title>Convergent evolution of linked mating-type loci in basidiomycete fungi.</title>
        <authorList>
            <person name="Sun S."/>
            <person name="Coelho M.A."/>
            <person name="Heitman J."/>
            <person name="Nowrousian M."/>
        </authorList>
    </citation>
    <scope>NUCLEOTIDE SEQUENCE [LARGE SCALE GENOMIC DNA]</scope>
    <source>
        <strain evidence="12 13">CBS 4282</strain>
    </source>
</reference>
<dbReference type="Pfam" id="PF05873">
    <property type="entry name" value="Mt_ATP-synt_D"/>
    <property type="match status" value="1"/>
</dbReference>
<keyword evidence="4 11" id="KW-0813">Transport</keyword>
<organism evidence="12 13">
    <name type="scientific">Vanrija humicola</name>
    <name type="common">Yeast</name>
    <name type="synonym">Cryptococcus humicola</name>
    <dbReference type="NCBI Taxonomy" id="5417"/>
    <lineage>
        <taxon>Eukaryota</taxon>
        <taxon>Fungi</taxon>
        <taxon>Dikarya</taxon>
        <taxon>Basidiomycota</taxon>
        <taxon>Agaricomycotina</taxon>
        <taxon>Tremellomycetes</taxon>
        <taxon>Trichosporonales</taxon>
        <taxon>Trichosporonaceae</taxon>
        <taxon>Vanrija</taxon>
    </lineage>
</organism>
<dbReference type="GO" id="GO:0045259">
    <property type="term" value="C:proton-transporting ATP synthase complex"/>
    <property type="evidence" value="ECO:0007669"/>
    <property type="project" value="UniProtKB-KW"/>
</dbReference>
<dbReference type="GO" id="GO:0015078">
    <property type="term" value="F:proton transmembrane transporter activity"/>
    <property type="evidence" value="ECO:0007669"/>
    <property type="project" value="InterPro"/>
</dbReference>
<evidence type="ECO:0000313" key="13">
    <source>
        <dbReference type="Proteomes" id="UP000473826"/>
    </source>
</evidence>
<dbReference type="EMBL" id="QKWK01000002">
    <property type="protein sequence ID" value="TXT13652.1"/>
    <property type="molecule type" value="Genomic_DNA"/>
</dbReference>
<evidence type="ECO:0000256" key="2">
    <source>
        <dbReference type="ARBA" id="ARBA00006842"/>
    </source>
</evidence>
<evidence type="ECO:0000256" key="8">
    <source>
        <dbReference type="ARBA" id="ARBA00023065"/>
    </source>
</evidence>
<keyword evidence="13" id="KW-1185">Reference proteome</keyword>
<keyword evidence="9 11" id="KW-0496">Mitochondrion</keyword>
<comment type="caution">
    <text evidence="12">The sequence shown here is derived from an EMBL/GenBank/DDBJ whole genome shotgun (WGS) entry which is preliminary data.</text>
</comment>
<dbReference type="AlphaFoldDB" id="A0A7D8Z6A9"/>
<evidence type="ECO:0000256" key="5">
    <source>
        <dbReference type="ARBA" id="ARBA00022547"/>
    </source>
</evidence>
<evidence type="ECO:0000256" key="4">
    <source>
        <dbReference type="ARBA" id="ARBA00022448"/>
    </source>
</evidence>
<keyword evidence="6 11" id="KW-0375">Hydrogen ion transport</keyword>
<evidence type="ECO:0000256" key="1">
    <source>
        <dbReference type="ARBA" id="ARBA00004273"/>
    </source>
</evidence>
<dbReference type="GO" id="GO:0015986">
    <property type="term" value="P:proton motive force-driven ATP synthesis"/>
    <property type="evidence" value="ECO:0007669"/>
    <property type="project" value="UniProtKB-UniRule"/>
</dbReference>
<dbReference type="SUPFAM" id="SSF161065">
    <property type="entry name" value="ATP synthase D chain-like"/>
    <property type="match status" value="1"/>
</dbReference>
<dbReference type="OrthoDB" id="35799at2759"/>
<keyword evidence="7 11" id="KW-0999">Mitochondrion inner membrane</keyword>
<comment type="similarity">
    <text evidence="2 11">Belongs to the ATPase d subunit family.</text>
</comment>
<proteinExistence type="inferred from homology"/>
<dbReference type="PANTHER" id="PTHR12700">
    <property type="entry name" value="ATP SYNTHASE SUBUNIT D, MITOCHONDRIAL"/>
    <property type="match status" value="1"/>
</dbReference>
<dbReference type="Gene3D" id="6.10.280.70">
    <property type="match status" value="1"/>
</dbReference>
<evidence type="ECO:0000256" key="11">
    <source>
        <dbReference type="PIRNR" id="PIRNR005514"/>
    </source>
</evidence>
<evidence type="ECO:0000313" key="12">
    <source>
        <dbReference type="EMBL" id="TXT13652.1"/>
    </source>
</evidence>
<accession>A0A7D8Z6A9</accession>
<protein>
    <recommendedName>
        <fullName evidence="3 11">ATP synthase subunit d, mitochondrial</fullName>
    </recommendedName>
</protein>
<sequence>MSAIRSASANVDWSKIYNQLGLNKETLAELQAFRARNTAAFNKAAAIKATAPELDLAHYKSVLKDQSAVQQAEKVLAEFKPADYDVSKWNGVVDAFQGKAVEAAKATVTKISSEEESLKKTLSNIQDARPFEDLTAAEVGHAQPEITKAVETMLKKGKWTVPGYRETFGEFSVM</sequence>
<keyword evidence="10 11" id="KW-0472">Membrane</keyword>
<evidence type="ECO:0000256" key="10">
    <source>
        <dbReference type="ARBA" id="ARBA00023136"/>
    </source>
</evidence>
<evidence type="ECO:0000256" key="7">
    <source>
        <dbReference type="ARBA" id="ARBA00022792"/>
    </source>
</evidence>
<dbReference type="InterPro" id="IPR036228">
    <property type="entry name" value="ATP_synth_F0_dsu_sf_mt"/>
</dbReference>
<comment type="subcellular location">
    <subcellularLocation>
        <location evidence="1 11">Mitochondrion inner membrane</location>
    </subcellularLocation>
</comment>
<comment type="function">
    <text evidence="11">Mitochondrial membrane ATP synthase (F(1)F(0) ATP synthase or Complex V) produces ATP from ADP in the presence of a proton gradient across the membrane which is generated by electron transport complexes of the respiratory chain. F-type ATPases consist of two structural domains, F(1) - containing the extramembraneous catalytic core, and F(0) - containing the membrane proton channel, linked together by a central stalk and a peripheral stalk. During catalysis, ATP synthesis in the catalytic domain of F(1) is coupled via a rotary mechanism of the central stalk subunits to proton translocation.</text>
</comment>
<name>A0A7D8Z6A9_VANHU</name>
<dbReference type="Proteomes" id="UP000473826">
    <property type="component" value="Unassembled WGS sequence"/>
</dbReference>
<gene>
    <name evidence="12" type="ORF">VHUM_01019</name>
</gene>
<keyword evidence="8 11" id="KW-0406">Ion transport</keyword>
<evidence type="ECO:0000256" key="9">
    <source>
        <dbReference type="ARBA" id="ARBA00023128"/>
    </source>
</evidence>
<dbReference type="PIRSF" id="PIRSF005514">
    <property type="entry name" value="ATPase_F0_D_mt"/>
    <property type="match status" value="1"/>
</dbReference>
<dbReference type="GO" id="GO:0005743">
    <property type="term" value="C:mitochondrial inner membrane"/>
    <property type="evidence" value="ECO:0007669"/>
    <property type="project" value="UniProtKB-SubCell"/>
</dbReference>
<evidence type="ECO:0000256" key="6">
    <source>
        <dbReference type="ARBA" id="ARBA00022781"/>
    </source>
</evidence>